<evidence type="ECO:0000313" key="2">
    <source>
        <dbReference type="Proteomes" id="UP000006038"/>
    </source>
</evidence>
<proteinExistence type="predicted"/>
<reference evidence="1" key="1">
    <citation type="journal article" date="2013" name="Nat. Commun.">
        <title>Whole-genome sequencing of Oryza brachyantha reveals mechanisms underlying Oryza genome evolution.</title>
        <authorList>
            <person name="Chen J."/>
            <person name="Huang Q."/>
            <person name="Gao D."/>
            <person name="Wang J."/>
            <person name="Lang Y."/>
            <person name="Liu T."/>
            <person name="Li B."/>
            <person name="Bai Z."/>
            <person name="Luis Goicoechea J."/>
            <person name="Liang C."/>
            <person name="Chen C."/>
            <person name="Zhang W."/>
            <person name="Sun S."/>
            <person name="Liao Y."/>
            <person name="Zhang X."/>
            <person name="Yang L."/>
            <person name="Song C."/>
            <person name="Wang M."/>
            <person name="Shi J."/>
            <person name="Liu G."/>
            <person name="Liu J."/>
            <person name="Zhou H."/>
            <person name="Zhou W."/>
            <person name="Yu Q."/>
            <person name="An N."/>
            <person name="Chen Y."/>
            <person name="Cai Q."/>
            <person name="Wang B."/>
            <person name="Liu B."/>
            <person name="Min J."/>
            <person name="Huang Y."/>
            <person name="Wu H."/>
            <person name="Li Z."/>
            <person name="Zhang Y."/>
            <person name="Yin Y."/>
            <person name="Song W."/>
            <person name="Jiang J."/>
            <person name="Jackson S.A."/>
            <person name="Wing R.A."/>
            <person name="Wang J."/>
            <person name="Chen M."/>
        </authorList>
    </citation>
    <scope>NUCLEOTIDE SEQUENCE [LARGE SCALE GENOMIC DNA]</scope>
    <source>
        <strain evidence="1">cv. IRGC 101232</strain>
    </source>
</reference>
<dbReference type="Gramene" id="OB12G20360.1">
    <property type="protein sequence ID" value="OB12G20360.1"/>
    <property type="gene ID" value="OB12G20360"/>
</dbReference>
<dbReference type="EnsemblPlants" id="OB12G20360.1">
    <property type="protein sequence ID" value="OB12G20360.1"/>
    <property type="gene ID" value="OB12G20360"/>
</dbReference>
<protein>
    <submittedName>
        <fullName evidence="1">Uncharacterized protein</fullName>
    </submittedName>
</protein>
<name>J3NDH8_ORYBR</name>
<keyword evidence="2" id="KW-1185">Reference proteome</keyword>
<dbReference type="HOGENOM" id="CLU_2853315_0_0_1"/>
<reference evidence="1" key="2">
    <citation type="submission" date="2013-04" db="UniProtKB">
        <authorList>
            <consortium name="EnsemblPlants"/>
        </authorList>
    </citation>
    <scope>IDENTIFICATION</scope>
</reference>
<accession>J3NDH8</accession>
<organism evidence="1">
    <name type="scientific">Oryza brachyantha</name>
    <name type="common">malo sina</name>
    <dbReference type="NCBI Taxonomy" id="4533"/>
    <lineage>
        <taxon>Eukaryota</taxon>
        <taxon>Viridiplantae</taxon>
        <taxon>Streptophyta</taxon>
        <taxon>Embryophyta</taxon>
        <taxon>Tracheophyta</taxon>
        <taxon>Spermatophyta</taxon>
        <taxon>Magnoliopsida</taxon>
        <taxon>Liliopsida</taxon>
        <taxon>Poales</taxon>
        <taxon>Poaceae</taxon>
        <taxon>BOP clade</taxon>
        <taxon>Oryzoideae</taxon>
        <taxon>Oryzeae</taxon>
        <taxon>Oryzinae</taxon>
        <taxon>Oryza</taxon>
    </lineage>
</organism>
<evidence type="ECO:0000313" key="1">
    <source>
        <dbReference type="EnsemblPlants" id="OB12G20360.1"/>
    </source>
</evidence>
<dbReference type="Proteomes" id="UP000006038">
    <property type="component" value="Chromosome 12"/>
</dbReference>
<sequence>MFITLSRSHLHAKKNLETKPSMQKIHNLKLKTQNSSSKNSDSLTTSLPHRDTIFPFLPLEAWCEE</sequence>
<dbReference type="AlphaFoldDB" id="J3NDH8"/>